<comment type="caution">
    <text evidence="6">Lacks conserved residue(s) required for the propagation of feature annotation.</text>
</comment>
<dbReference type="EnsemblPlants" id="Pp3c17_17150V3.4">
    <property type="protein sequence ID" value="PAC:32906799.CDS.1"/>
    <property type="gene ID" value="Pp3c17_17150"/>
</dbReference>
<dbReference type="EnsemblPlants" id="Pp3c17_17150V3.1">
    <property type="protein sequence ID" value="PAC:32906796.CDS.1"/>
    <property type="gene ID" value="Pp3c17_17150"/>
</dbReference>
<feature type="compositionally biased region" description="Acidic residues" evidence="7">
    <location>
        <begin position="250"/>
        <end position="274"/>
    </location>
</feature>
<dbReference type="Gramene" id="Pp3c17_17150V3.4">
    <property type="protein sequence ID" value="PAC:32906799.CDS.1"/>
    <property type="gene ID" value="Pp3c17_17150"/>
</dbReference>
<evidence type="ECO:0000313" key="11">
    <source>
        <dbReference type="EnsemblPlants" id="PAC:32906796.CDS.1"/>
    </source>
</evidence>
<keyword evidence="4 6" id="KW-0808">Transferase</keyword>
<dbReference type="AlphaFoldDB" id="A0A2K1J4A9"/>
<dbReference type="PANTHER" id="PTHR20426">
    <property type="entry name" value="RIBOSOME BIOGENESIS PROTEIN TSR3 HOMOLOG"/>
    <property type="match status" value="1"/>
</dbReference>
<feature type="compositionally biased region" description="Basic and acidic residues" evidence="7">
    <location>
        <begin position="221"/>
        <end position="230"/>
    </location>
</feature>
<dbReference type="STRING" id="3218.A0A2K1J4A9"/>
<evidence type="ECO:0000256" key="4">
    <source>
        <dbReference type="ARBA" id="ARBA00022679"/>
    </source>
</evidence>
<dbReference type="InterPro" id="IPR007209">
    <property type="entry name" value="RNaseL-inhib-like_metal-bd_dom"/>
</dbReference>
<keyword evidence="12" id="KW-1185">Reference proteome</keyword>
<dbReference type="NCBIfam" id="NF002621">
    <property type="entry name" value="PRK02287.1"/>
    <property type="match status" value="1"/>
</dbReference>
<evidence type="ECO:0000256" key="5">
    <source>
        <dbReference type="ARBA" id="ARBA00022691"/>
    </source>
</evidence>
<comment type="catalytic activity">
    <reaction evidence="6">
        <text>an N(1)-methylpseudouridine in rRNA + S-adenosyl-L-methionine = N(1)-methyl-N(3)-[(3S)-3-amino-3-carboxypropyl]pseudouridine in rRNA + S-methyl-5'-thioadenosine + H(+)</text>
        <dbReference type="Rhea" id="RHEA:63296"/>
        <dbReference type="Rhea" id="RHEA-COMP:11634"/>
        <dbReference type="Rhea" id="RHEA-COMP:16310"/>
        <dbReference type="ChEBI" id="CHEBI:15378"/>
        <dbReference type="ChEBI" id="CHEBI:17509"/>
        <dbReference type="ChEBI" id="CHEBI:59789"/>
        <dbReference type="ChEBI" id="CHEBI:74890"/>
        <dbReference type="ChEBI" id="CHEBI:146234"/>
        <dbReference type="EC" id="2.5.1.157"/>
    </reaction>
</comment>
<keyword evidence="1" id="KW-0963">Cytoplasm</keyword>
<dbReference type="PANTHER" id="PTHR20426:SF0">
    <property type="entry name" value="18S RRNA AMINOCARBOXYPROPYLTRANSFERASE"/>
    <property type="match status" value="1"/>
</dbReference>
<sequence length="308" mass="33872">MGRNRYVKKGGSNQKGGSNPFEEKDQQSLPSLTTPPPSESSERGARKNLAVHLAMWDFGQCDSKRCTGRKLSRLGYLRELRVQQRFGGVVMSPMGKKCVSREDQQLIKERGLGVVDCSWKGLDEVPFAQLRCGAARLLPWLVAANPVNYGKPCKLTCVEALAAALIICGESEVADQVLSPFKWGHSFLSLNRNLLDAYAACKDGAEVIAVQNDFLATAGKDVPEGSRNSDYEDGSDDDMPPLERNNNRCDEDDDGDEDEAEDEDECEDDEDGEWEDTKTSVTVDGSVQKDKASESELGNLLQQTRLNA</sequence>
<comment type="similarity">
    <text evidence="6">Belongs to the TDD superfamily. TSR3 family.</text>
</comment>
<dbReference type="EnsemblPlants" id="Pp3c17_17150V3.3">
    <property type="protein sequence ID" value="PAC:32906798.CDS.1"/>
    <property type="gene ID" value="Pp3c17_17150"/>
</dbReference>
<dbReference type="EMBL" id="ABEU02000017">
    <property type="protein sequence ID" value="PNR36361.1"/>
    <property type="molecule type" value="Genomic_DNA"/>
</dbReference>
<comment type="function">
    <text evidence="6">Aminocarboxypropyltransferase that catalyzes the aminocarboxypropyl transfer on pseudouridine in 18S rRNA. It constitutes the last step in biosynthesis of the hypermodified N1-methyl-N3-(3-amino-3-carboxypropyl) pseudouridine (m1acp3-Psi).</text>
</comment>
<feature type="binding site" evidence="6">
    <location>
        <position position="115"/>
    </location>
    <ligand>
        <name>S-adenosyl-L-methionine</name>
        <dbReference type="ChEBI" id="CHEBI:59789"/>
    </ligand>
</feature>
<dbReference type="EnsemblPlants" id="Pp3c17_17150V3.5">
    <property type="protein sequence ID" value="PAC:32906800.CDS.1"/>
    <property type="gene ID" value="Pp3c17_17150"/>
</dbReference>
<feature type="region of interest" description="Disordered" evidence="7">
    <location>
        <begin position="219"/>
        <end position="308"/>
    </location>
</feature>
<reference evidence="10 12" key="1">
    <citation type="journal article" date="2008" name="Science">
        <title>The Physcomitrella genome reveals evolutionary insights into the conquest of land by plants.</title>
        <authorList>
            <person name="Rensing S."/>
            <person name="Lang D."/>
            <person name="Zimmer A."/>
            <person name="Terry A."/>
            <person name="Salamov A."/>
            <person name="Shapiro H."/>
            <person name="Nishiyama T."/>
            <person name="Perroud P.-F."/>
            <person name="Lindquist E."/>
            <person name="Kamisugi Y."/>
            <person name="Tanahashi T."/>
            <person name="Sakakibara K."/>
            <person name="Fujita T."/>
            <person name="Oishi K."/>
            <person name="Shin-I T."/>
            <person name="Kuroki Y."/>
            <person name="Toyoda A."/>
            <person name="Suzuki Y."/>
            <person name="Hashimoto A."/>
            <person name="Yamaguchi K."/>
            <person name="Sugano A."/>
            <person name="Kohara Y."/>
            <person name="Fujiyama A."/>
            <person name="Anterola A."/>
            <person name="Aoki S."/>
            <person name="Ashton N."/>
            <person name="Barbazuk W.B."/>
            <person name="Barker E."/>
            <person name="Bennetzen J."/>
            <person name="Bezanilla M."/>
            <person name="Blankenship R."/>
            <person name="Cho S.H."/>
            <person name="Dutcher S."/>
            <person name="Estelle M."/>
            <person name="Fawcett J.A."/>
            <person name="Gundlach H."/>
            <person name="Hanada K."/>
            <person name="Heyl A."/>
            <person name="Hicks K.A."/>
            <person name="Hugh J."/>
            <person name="Lohr M."/>
            <person name="Mayer K."/>
            <person name="Melkozernov A."/>
            <person name="Murata T."/>
            <person name="Nelson D."/>
            <person name="Pils B."/>
            <person name="Prigge M."/>
            <person name="Reiss B."/>
            <person name="Renner T."/>
            <person name="Rombauts S."/>
            <person name="Rushton P."/>
            <person name="Sanderfoot A."/>
            <person name="Schween G."/>
            <person name="Shiu S.-H."/>
            <person name="Stueber K."/>
            <person name="Theodoulou F.L."/>
            <person name="Tu H."/>
            <person name="Van de Peer Y."/>
            <person name="Verrier P.J."/>
            <person name="Waters E."/>
            <person name="Wood A."/>
            <person name="Yang L."/>
            <person name="Cove D."/>
            <person name="Cuming A."/>
            <person name="Hasebe M."/>
            <person name="Lucas S."/>
            <person name="Mishler D.B."/>
            <person name="Reski R."/>
            <person name="Grigoriev I."/>
            <person name="Quatrano R.S."/>
            <person name="Boore J.L."/>
        </authorList>
    </citation>
    <scope>NUCLEOTIDE SEQUENCE [LARGE SCALE GENOMIC DNA]</scope>
    <source>
        <strain evidence="11 12">cv. Gransden 2004</strain>
    </source>
</reference>
<evidence type="ECO:0000256" key="6">
    <source>
        <dbReference type="HAMAP-Rule" id="MF_03146"/>
    </source>
</evidence>
<keyword evidence="3 6" id="KW-0698">rRNA processing</keyword>
<evidence type="ECO:0000259" key="8">
    <source>
        <dbReference type="Pfam" id="PF04034"/>
    </source>
</evidence>
<dbReference type="Gramene" id="Pp3c17_17150V3.2">
    <property type="protein sequence ID" value="PAC:32906797.CDS.1"/>
    <property type="gene ID" value="Pp3c17_17150"/>
</dbReference>
<evidence type="ECO:0000313" key="10">
    <source>
        <dbReference type="EMBL" id="PNR36361.1"/>
    </source>
</evidence>
<keyword evidence="5 6" id="KW-0949">S-adenosyl-L-methionine</keyword>
<accession>A0A2K1J4A9</accession>
<dbReference type="Gramene" id="Pp3c17_17150V3.3">
    <property type="protein sequence ID" value="PAC:32906798.CDS.1"/>
    <property type="gene ID" value="Pp3c17_17150"/>
</dbReference>
<dbReference type="Proteomes" id="UP000006727">
    <property type="component" value="Chromosome 17"/>
</dbReference>
<dbReference type="GO" id="GO:0000455">
    <property type="term" value="P:enzyme-directed rRNA pseudouridine synthesis"/>
    <property type="evidence" value="ECO:0007669"/>
    <property type="project" value="UniProtKB-UniRule"/>
</dbReference>
<evidence type="ECO:0000259" key="9">
    <source>
        <dbReference type="Pfam" id="PF04068"/>
    </source>
</evidence>
<dbReference type="InterPro" id="IPR022968">
    <property type="entry name" value="Tsr3-like"/>
</dbReference>
<dbReference type="HAMAP" id="MF_01116">
    <property type="entry name" value="TSR3"/>
    <property type="match status" value="1"/>
</dbReference>
<dbReference type="EnsemblPlants" id="Pp3c17_17150V3.2">
    <property type="protein sequence ID" value="PAC:32906797.CDS.1"/>
    <property type="gene ID" value="Pp3c17_17150"/>
</dbReference>
<protein>
    <recommendedName>
        <fullName evidence="6">18S rRNA aminocarboxypropyltransferase</fullName>
        <ecNumber evidence="6">2.5.1.157</ecNumber>
    </recommendedName>
</protein>
<dbReference type="OrthoDB" id="10262062at2759"/>
<evidence type="ECO:0000256" key="2">
    <source>
        <dbReference type="ARBA" id="ARBA00022517"/>
    </source>
</evidence>
<dbReference type="FunCoup" id="A0A2K1J4A9">
    <property type="interactions" value="3238"/>
</dbReference>
<feature type="domain" description="16S/18S rRNA aminocarboxypropyltransferase Tsr3 C-terminal" evidence="8">
    <location>
        <begin position="89"/>
        <end position="215"/>
    </location>
</feature>
<dbReference type="PaxDb" id="3218-PP1S173_67V6.1"/>
<keyword evidence="2 6" id="KW-0690">Ribosome biogenesis</keyword>
<feature type="region of interest" description="Disordered" evidence="7">
    <location>
        <begin position="1"/>
        <end position="45"/>
    </location>
</feature>
<gene>
    <name evidence="11" type="primary">LOC112294772</name>
    <name evidence="10" type="ORF">PHYPA_022212</name>
</gene>
<organism evidence="10">
    <name type="scientific">Physcomitrium patens</name>
    <name type="common">Spreading-leaved earth moss</name>
    <name type="synonym">Physcomitrella patens</name>
    <dbReference type="NCBI Taxonomy" id="3218"/>
    <lineage>
        <taxon>Eukaryota</taxon>
        <taxon>Viridiplantae</taxon>
        <taxon>Streptophyta</taxon>
        <taxon>Embryophyta</taxon>
        <taxon>Bryophyta</taxon>
        <taxon>Bryophytina</taxon>
        <taxon>Bryopsida</taxon>
        <taxon>Funariidae</taxon>
        <taxon>Funariales</taxon>
        <taxon>Funariaceae</taxon>
        <taxon>Physcomitrium</taxon>
    </lineage>
</organism>
<dbReference type="InterPro" id="IPR007177">
    <property type="entry name" value="Tsr3_C"/>
</dbReference>
<dbReference type="GO" id="GO:1904047">
    <property type="term" value="F:S-adenosyl-L-methionine binding"/>
    <property type="evidence" value="ECO:0007669"/>
    <property type="project" value="UniProtKB-UniRule"/>
</dbReference>
<feature type="binding site" evidence="6">
    <location>
        <position position="67"/>
    </location>
    <ligand>
        <name>S-adenosyl-L-methionine</name>
        <dbReference type="ChEBI" id="CHEBI:59789"/>
    </ligand>
</feature>
<dbReference type="GO" id="GO:0030490">
    <property type="term" value="P:maturation of SSU-rRNA"/>
    <property type="evidence" value="ECO:0000318"/>
    <property type="project" value="GO_Central"/>
</dbReference>
<evidence type="ECO:0000313" key="12">
    <source>
        <dbReference type="Proteomes" id="UP000006727"/>
    </source>
</evidence>
<dbReference type="Gramene" id="Pp3c17_17150V3.5">
    <property type="protein sequence ID" value="PAC:32906800.CDS.1"/>
    <property type="gene ID" value="Pp3c17_17150"/>
</dbReference>
<reference evidence="10 12" key="2">
    <citation type="journal article" date="2018" name="Plant J.">
        <title>The Physcomitrella patens chromosome-scale assembly reveals moss genome structure and evolution.</title>
        <authorList>
            <person name="Lang D."/>
            <person name="Ullrich K.K."/>
            <person name="Murat F."/>
            <person name="Fuchs J."/>
            <person name="Jenkins J."/>
            <person name="Haas F.B."/>
            <person name="Piednoel M."/>
            <person name="Gundlach H."/>
            <person name="Van Bel M."/>
            <person name="Meyberg R."/>
            <person name="Vives C."/>
            <person name="Morata J."/>
            <person name="Symeonidi A."/>
            <person name="Hiss M."/>
            <person name="Muchero W."/>
            <person name="Kamisugi Y."/>
            <person name="Saleh O."/>
            <person name="Blanc G."/>
            <person name="Decker E.L."/>
            <person name="van Gessel N."/>
            <person name="Grimwood J."/>
            <person name="Hayes R.D."/>
            <person name="Graham S.W."/>
            <person name="Gunter L.E."/>
            <person name="McDaniel S.F."/>
            <person name="Hoernstein S.N.W."/>
            <person name="Larsson A."/>
            <person name="Li F.W."/>
            <person name="Perroud P.F."/>
            <person name="Phillips J."/>
            <person name="Ranjan P."/>
            <person name="Rokshar D.S."/>
            <person name="Rothfels C.J."/>
            <person name="Schneider L."/>
            <person name="Shu S."/>
            <person name="Stevenson D.W."/>
            <person name="Thummler F."/>
            <person name="Tillich M."/>
            <person name="Villarreal Aguilar J.C."/>
            <person name="Widiez T."/>
            <person name="Wong G.K."/>
            <person name="Wymore A."/>
            <person name="Zhang Y."/>
            <person name="Zimmer A.D."/>
            <person name="Quatrano R.S."/>
            <person name="Mayer K.F.X."/>
            <person name="Goodstein D."/>
            <person name="Casacuberta J.M."/>
            <person name="Vandepoele K."/>
            <person name="Reski R."/>
            <person name="Cuming A.C."/>
            <person name="Tuskan G.A."/>
            <person name="Maumus F."/>
            <person name="Salse J."/>
            <person name="Schmutz J."/>
            <person name="Rensing S.A."/>
        </authorList>
    </citation>
    <scope>NUCLEOTIDE SEQUENCE [LARGE SCALE GENOMIC DNA]</scope>
    <source>
        <strain evidence="11 12">cv. Gransden 2004</strain>
    </source>
</reference>
<dbReference type="Gramene" id="Pp3c17_17150V3.1">
    <property type="protein sequence ID" value="PAC:32906796.CDS.1"/>
    <property type="gene ID" value="Pp3c17_17150"/>
</dbReference>
<dbReference type="GO" id="GO:0106388">
    <property type="term" value="F:rRNA small subunit aminocarboxypropyltransferase activity"/>
    <property type="evidence" value="ECO:0007669"/>
    <property type="project" value="UniProtKB-EC"/>
</dbReference>
<dbReference type="EC" id="2.5.1.157" evidence="6"/>
<feature type="binding site" evidence="6">
    <location>
        <position position="138"/>
    </location>
    <ligand>
        <name>S-adenosyl-L-methionine</name>
        <dbReference type="ChEBI" id="CHEBI:59789"/>
    </ligand>
</feature>
<proteinExistence type="inferred from homology"/>
<dbReference type="OMA" id="AYSECRT"/>
<reference evidence="11" key="3">
    <citation type="submission" date="2020-12" db="UniProtKB">
        <authorList>
            <consortium name="EnsemblPlants"/>
        </authorList>
    </citation>
    <scope>IDENTIFICATION</scope>
</reference>
<evidence type="ECO:0000256" key="1">
    <source>
        <dbReference type="ARBA" id="ARBA00022490"/>
    </source>
</evidence>
<feature type="domain" description="RNase L inhibitor RLI-like possible metal-binding" evidence="9">
    <location>
        <begin position="51"/>
        <end position="85"/>
    </location>
</feature>
<dbReference type="Pfam" id="PF04034">
    <property type="entry name" value="Ribo_biogen_C"/>
    <property type="match status" value="1"/>
</dbReference>
<feature type="compositionally biased region" description="Acidic residues" evidence="7">
    <location>
        <begin position="231"/>
        <end position="240"/>
    </location>
</feature>
<name>A0A2K1J4A9_PHYPA</name>
<dbReference type="Pfam" id="PF04068">
    <property type="entry name" value="Fer4_RLI"/>
    <property type="match status" value="1"/>
</dbReference>
<evidence type="ECO:0000256" key="3">
    <source>
        <dbReference type="ARBA" id="ARBA00022552"/>
    </source>
</evidence>
<feature type="compositionally biased region" description="Low complexity" evidence="7">
    <location>
        <begin position="9"/>
        <end position="19"/>
    </location>
</feature>
<evidence type="ECO:0000256" key="7">
    <source>
        <dbReference type="SAM" id="MobiDB-lite"/>
    </source>
</evidence>